<feature type="transmembrane region" description="Helical" evidence="1">
    <location>
        <begin position="115"/>
        <end position="134"/>
    </location>
</feature>
<sequence length="263" mass="29874">MRENIRLIKVLIKLRLERVMMFRLGFFGPFFVDGSLFVIQLLVFQAIYSNVDRIGNWKQGDMILFIGTFSLINALNMSIYFFGVNSIPEKIRTGEIDLYLTKPVSPLLRLTFEQVNPGAVPLVIFSIAIIFYGANAAKIDFNISNTLGYVISVGMMTILFYELEVMIRSLAFFTVSSEGILQIEINGLDLCMQIPGTVFYGVYKFVFYYVLPYGIISTYPSLILLGDFTWKMALQEGAALAFFTLLTFVIWKTGLKRYDSVSS</sequence>
<feature type="transmembrane region" description="Helical" evidence="1">
    <location>
        <begin position="206"/>
        <end position="226"/>
    </location>
</feature>
<feature type="transmembrane region" description="Helical" evidence="1">
    <location>
        <begin position="232"/>
        <end position="251"/>
    </location>
</feature>
<dbReference type="Proteomes" id="UP000289794">
    <property type="component" value="Chromosome"/>
</dbReference>
<organism evidence="2 3">
    <name type="scientific">Blautia producta</name>
    <dbReference type="NCBI Taxonomy" id="33035"/>
    <lineage>
        <taxon>Bacteria</taxon>
        <taxon>Bacillati</taxon>
        <taxon>Bacillota</taxon>
        <taxon>Clostridia</taxon>
        <taxon>Lachnospirales</taxon>
        <taxon>Lachnospiraceae</taxon>
        <taxon>Blautia</taxon>
    </lineage>
</organism>
<proteinExistence type="predicted"/>
<keyword evidence="1" id="KW-0472">Membrane</keyword>
<name>A0A4P6LXV3_9FIRM</name>
<evidence type="ECO:0008006" key="4">
    <source>
        <dbReference type="Google" id="ProtNLM"/>
    </source>
</evidence>
<accession>A0A4P6LXV3</accession>
<feature type="transmembrane region" description="Helical" evidence="1">
    <location>
        <begin position="63"/>
        <end position="82"/>
    </location>
</feature>
<evidence type="ECO:0000256" key="1">
    <source>
        <dbReference type="SAM" id="Phobius"/>
    </source>
</evidence>
<evidence type="ECO:0000313" key="2">
    <source>
        <dbReference type="EMBL" id="QBE96655.1"/>
    </source>
</evidence>
<dbReference type="KEGG" id="bpro:PMF13cell1_02202"/>
<evidence type="ECO:0000313" key="3">
    <source>
        <dbReference type="Proteomes" id="UP000289794"/>
    </source>
</evidence>
<gene>
    <name evidence="2" type="ORF">PMF13cell1_02202</name>
</gene>
<dbReference type="InterPro" id="IPR010390">
    <property type="entry name" value="ABC-2_transporter-like"/>
</dbReference>
<keyword evidence="1" id="KW-0812">Transmembrane</keyword>
<dbReference type="PANTHER" id="PTHR36833:SF1">
    <property type="entry name" value="INTEGRAL MEMBRANE TRANSPORT PROTEIN"/>
    <property type="match status" value="1"/>
</dbReference>
<dbReference type="Pfam" id="PF06182">
    <property type="entry name" value="ABC2_membrane_6"/>
    <property type="match status" value="1"/>
</dbReference>
<keyword evidence="1" id="KW-1133">Transmembrane helix</keyword>
<feature type="transmembrane region" description="Helical" evidence="1">
    <location>
        <begin position="21"/>
        <end position="43"/>
    </location>
</feature>
<protein>
    <recommendedName>
        <fullName evidence="4">ABC transporter permease</fullName>
    </recommendedName>
</protein>
<dbReference type="GeneID" id="75056110"/>
<dbReference type="EMBL" id="CP035945">
    <property type="protein sequence ID" value="QBE96655.1"/>
    <property type="molecule type" value="Genomic_DNA"/>
</dbReference>
<feature type="transmembrane region" description="Helical" evidence="1">
    <location>
        <begin position="146"/>
        <end position="163"/>
    </location>
</feature>
<dbReference type="AlphaFoldDB" id="A0A4P6LXV3"/>
<dbReference type="RefSeq" id="WP_018594258.1">
    <property type="nucleotide sequence ID" value="NZ_AP031416.1"/>
</dbReference>
<dbReference type="PANTHER" id="PTHR36833">
    <property type="entry name" value="SLR0610 PROTEIN-RELATED"/>
    <property type="match status" value="1"/>
</dbReference>
<reference evidence="2 3" key="1">
    <citation type="submission" date="2019-01" db="EMBL/GenBank/DDBJ databases">
        <title>PMF-metabolizing Aryl O-demethylase.</title>
        <authorList>
            <person name="Kim M."/>
        </authorList>
    </citation>
    <scope>NUCLEOTIDE SEQUENCE [LARGE SCALE GENOMIC DNA]</scope>
    <source>
        <strain evidence="2 3">PMF1</strain>
    </source>
</reference>